<dbReference type="PANTHER" id="PTHR33711:SF10">
    <property type="entry name" value="INTRADIOL RING-CLEAVAGE DIOXYGENASES DOMAIN-CONTAINING PROTEIN"/>
    <property type="match status" value="1"/>
</dbReference>
<dbReference type="InterPro" id="IPR012785">
    <property type="entry name" value="Protocat_dOase_b"/>
</dbReference>
<dbReference type="Gene3D" id="2.60.130.10">
    <property type="entry name" value="Aromatic compound dioxygenase"/>
    <property type="match status" value="1"/>
</dbReference>
<dbReference type="GO" id="GO:0019619">
    <property type="term" value="P:3,4-dihydroxybenzoate catabolic process"/>
    <property type="evidence" value="ECO:0007669"/>
    <property type="project" value="InterPro"/>
</dbReference>
<dbReference type="OrthoDB" id="9805815at2"/>
<proteinExistence type="inferred from homology"/>
<feature type="domain" description="Intradiol ring-cleavage dioxygenases" evidence="5">
    <location>
        <begin position="139"/>
        <end position="167"/>
    </location>
</feature>
<evidence type="ECO:0000313" key="6">
    <source>
        <dbReference type="EMBL" id="TJZ49555.1"/>
    </source>
</evidence>
<keyword evidence="2 6" id="KW-0223">Dioxygenase</keyword>
<dbReference type="InterPro" id="IPR050770">
    <property type="entry name" value="Intradiol_RC_Dioxygenase"/>
</dbReference>
<dbReference type="NCBIfam" id="TIGR02422">
    <property type="entry name" value="protocat_beta"/>
    <property type="match status" value="1"/>
</dbReference>
<dbReference type="InterPro" id="IPR000627">
    <property type="entry name" value="Intradiol_dOase_C"/>
</dbReference>
<dbReference type="EMBL" id="SUMB01000009">
    <property type="protein sequence ID" value="TJZ49555.1"/>
    <property type="molecule type" value="Genomic_DNA"/>
</dbReference>
<accession>A0A4U0N741</accession>
<dbReference type="AlphaFoldDB" id="A0A4U0N741"/>
<keyword evidence="7" id="KW-1185">Reference proteome</keyword>
<reference evidence="6 7" key="1">
    <citation type="submission" date="2019-04" db="EMBL/GenBank/DDBJ databases">
        <title>Streptomyces piniterrae sp. nov., a heliquinomycin-producing actinomycete isolated from rhizosphere soil of Pinus yunnanensis.</title>
        <authorList>
            <person name="Zhuang X."/>
            <person name="Zhao J."/>
        </authorList>
    </citation>
    <scope>NUCLEOTIDE SEQUENCE [LARGE SCALE GENOMIC DNA]</scope>
    <source>
        <strain evidence="7">jys28</strain>
    </source>
</reference>
<evidence type="ECO:0000256" key="2">
    <source>
        <dbReference type="ARBA" id="ARBA00022964"/>
    </source>
</evidence>
<feature type="region of interest" description="Disordered" evidence="4">
    <location>
        <begin position="1"/>
        <end position="45"/>
    </location>
</feature>
<dbReference type="PROSITE" id="PS00083">
    <property type="entry name" value="INTRADIOL_DIOXYGENAS"/>
    <property type="match status" value="1"/>
</dbReference>
<dbReference type="GO" id="GO:0008199">
    <property type="term" value="F:ferric iron binding"/>
    <property type="evidence" value="ECO:0007669"/>
    <property type="project" value="InterPro"/>
</dbReference>
<evidence type="ECO:0000313" key="7">
    <source>
        <dbReference type="Proteomes" id="UP000308697"/>
    </source>
</evidence>
<dbReference type="SUPFAM" id="SSF49482">
    <property type="entry name" value="Aromatic compound dioxygenase"/>
    <property type="match status" value="1"/>
</dbReference>
<dbReference type="Proteomes" id="UP000308697">
    <property type="component" value="Unassembled WGS sequence"/>
</dbReference>
<comment type="similarity">
    <text evidence="1">Belongs to the intradiol ring-cleavage dioxygenase family.</text>
</comment>
<dbReference type="Pfam" id="PF00775">
    <property type="entry name" value="Dioxygenase_C"/>
    <property type="match status" value="1"/>
</dbReference>
<dbReference type="EC" id="1.13.11.3" evidence="6"/>
<keyword evidence="3 6" id="KW-0560">Oxidoreductase</keyword>
<comment type="caution">
    <text evidence="6">The sequence shown here is derived from an EMBL/GenBank/DDBJ whole genome shotgun (WGS) entry which is preliminary data.</text>
</comment>
<dbReference type="InterPro" id="IPR015889">
    <property type="entry name" value="Intradiol_dOase_core"/>
</dbReference>
<feature type="region of interest" description="Disordered" evidence="4">
    <location>
        <begin position="59"/>
        <end position="90"/>
    </location>
</feature>
<evidence type="ECO:0000256" key="3">
    <source>
        <dbReference type="ARBA" id="ARBA00023002"/>
    </source>
</evidence>
<dbReference type="GO" id="GO:0018578">
    <property type="term" value="F:protocatechuate 3,4-dioxygenase activity"/>
    <property type="evidence" value="ECO:0007669"/>
    <property type="project" value="UniProtKB-EC"/>
</dbReference>
<gene>
    <name evidence="6" type="primary">pcaH</name>
    <name evidence="6" type="ORF">FCH28_25020</name>
</gene>
<evidence type="ECO:0000256" key="4">
    <source>
        <dbReference type="SAM" id="MobiDB-lite"/>
    </source>
</evidence>
<dbReference type="InterPro" id="IPR024756">
    <property type="entry name" value="PCDO_beta_N"/>
</dbReference>
<organism evidence="6 7">
    <name type="scientific">Streptomyces piniterrae</name>
    <dbReference type="NCBI Taxonomy" id="2571125"/>
    <lineage>
        <taxon>Bacteria</taxon>
        <taxon>Bacillati</taxon>
        <taxon>Actinomycetota</taxon>
        <taxon>Actinomycetes</taxon>
        <taxon>Kitasatosporales</taxon>
        <taxon>Streptomycetaceae</taxon>
        <taxon>Streptomyces</taxon>
    </lineage>
</organism>
<name>A0A4U0N741_9ACTN</name>
<protein>
    <submittedName>
        <fullName evidence="6">Protocatechuate 3,4-dioxygenase subunit beta</fullName>
        <ecNumber evidence="6">1.13.11.3</ecNumber>
    </submittedName>
</protein>
<evidence type="ECO:0000259" key="5">
    <source>
        <dbReference type="PROSITE" id="PS00083"/>
    </source>
</evidence>
<evidence type="ECO:0000256" key="1">
    <source>
        <dbReference type="ARBA" id="ARBA00007825"/>
    </source>
</evidence>
<feature type="compositionally biased region" description="Pro residues" evidence="4">
    <location>
        <begin position="1"/>
        <end position="43"/>
    </location>
</feature>
<sequence length="299" mass="32688">MTPPAPKPLITPPTPPTPPTPEPPESLITPPTPTPSVAPPAPHLPTQAHISSEIAALHAAAHDRAAGGPAPDHPARDFTPYRSSTARHPRQPLVEIDGLADPEAVELSGPAFGVTDVTDLDADLTRQHAGEPLGERITVSGRILDRTGRPVRRQLVEIWQANASGRYAHQRDQHPAPLDPHFTGVGRCLTDDDGRYAFTTIKPGAYPWRNHDNAWRPAHIHFSLFGSAFTQRLVTQMYFPGDPLFPYDPILASVTDPGARARLVAAYDHELSRPEWSLGYRWDVILDGPSATWIEEGRL</sequence>
<dbReference type="PANTHER" id="PTHR33711">
    <property type="entry name" value="DIOXYGENASE, PUTATIVE (AFU_ORTHOLOGUE AFUA_2G02910)-RELATED"/>
    <property type="match status" value="1"/>
</dbReference>
<dbReference type="Pfam" id="PF12391">
    <property type="entry name" value="PCDO_beta_N"/>
    <property type="match status" value="1"/>
</dbReference>